<feature type="compositionally biased region" description="Polar residues" evidence="3">
    <location>
        <begin position="329"/>
        <end position="343"/>
    </location>
</feature>
<feature type="compositionally biased region" description="Basic and acidic residues" evidence="3">
    <location>
        <begin position="421"/>
        <end position="432"/>
    </location>
</feature>
<dbReference type="InterPro" id="IPR025875">
    <property type="entry name" value="Leu-rich_rpt_4"/>
</dbReference>
<keyword evidence="2" id="KW-0677">Repeat</keyword>
<evidence type="ECO:0000313" key="4">
    <source>
        <dbReference type="EMBL" id="ETO74249.1"/>
    </source>
</evidence>
<dbReference type="InterPro" id="IPR032675">
    <property type="entry name" value="LRR_dom_sf"/>
</dbReference>
<dbReference type="PANTHER" id="PTHR46652:SF7">
    <property type="entry name" value="LEUCINE-RICH REPEAT AND IQ DOMAIN-CONTAINING PROTEIN 1"/>
    <property type="match status" value="1"/>
</dbReference>
<reference evidence="4 5" key="1">
    <citation type="submission" date="2013-11" db="EMBL/GenBank/DDBJ databases">
        <title>The Genome Sequence of Phytophthora parasitica P1976.</title>
        <authorList>
            <consortium name="The Broad Institute Genomics Platform"/>
            <person name="Russ C."/>
            <person name="Tyler B."/>
            <person name="Panabieres F."/>
            <person name="Shan W."/>
            <person name="Tripathy S."/>
            <person name="Grunwald N."/>
            <person name="Machado M."/>
            <person name="Johnson C.S."/>
            <person name="Walker B."/>
            <person name="Young S."/>
            <person name="Zeng Q."/>
            <person name="Gargeya S."/>
            <person name="Fitzgerald M."/>
            <person name="Haas B."/>
            <person name="Abouelleil A."/>
            <person name="Allen A.W."/>
            <person name="Alvarado L."/>
            <person name="Arachchi H.M."/>
            <person name="Berlin A.M."/>
            <person name="Chapman S.B."/>
            <person name="Gainer-Dewar J."/>
            <person name="Goldberg J."/>
            <person name="Griggs A."/>
            <person name="Gujja S."/>
            <person name="Hansen M."/>
            <person name="Howarth C."/>
            <person name="Imamovic A."/>
            <person name="Ireland A."/>
            <person name="Larimer J."/>
            <person name="McCowan C."/>
            <person name="Murphy C."/>
            <person name="Pearson M."/>
            <person name="Poon T.W."/>
            <person name="Priest M."/>
            <person name="Roberts A."/>
            <person name="Saif S."/>
            <person name="Shea T."/>
            <person name="Sisk P."/>
            <person name="Sykes S."/>
            <person name="Wortman J."/>
            <person name="Nusbaum C."/>
            <person name="Birren B."/>
        </authorList>
    </citation>
    <scope>NUCLEOTIDE SEQUENCE [LARGE SCALE GENOMIC DNA]</scope>
    <source>
        <strain evidence="4 5">P1976</strain>
    </source>
</reference>
<name>A0A081A5T8_PHYNI</name>
<keyword evidence="1" id="KW-0433">Leucine-rich repeat</keyword>
<dbReference type="SMART" id="SM00365">
    <property type="entry name" value="LRR_SD22"/>
    <property type="match status" value="8"/>
</dbReference>
<feature type="region of interest" description="Disordered" evidence="3">
    <location>
        <begin position="329"/>
        <end position="375"/>
    </location>
</feature>
<dbReference type="Pfam" id="PF12799">
    <property type="entry name" value="LRR_4"/>
    <property type="match status" value="2"/>
</dbReference>
<dbReference type="InterPro" id="IPR003591">
    <property type="entry name" value="Leu-rich_rpt_typical-subtyp"/>
</dbReference>
<dbReference type="InterPro" id="IPR001611">
    <property type="entry name" value="Leu-rich_rpt"/>
</dbReference>
<dbReference type="SMART" id="SM00369">
    <property type="entry name" value="LRR_TYP"/>
    <property type="match status" value="4"/>
</dbReference>
<dbReference type="PROSITE" id="PS51450">
    <property type="entry name" value="LRR"/>
    <property type="match status" value="5"/>
</dbReference>
<dbReference type="Proteomes" id="UP000028582">
    <property type="component" value="Unassembled WGS sequence"/>
</dbReference>
<dbReference type="OrthoDB" id="1574204at2759"/>
<feature type="compositionally biased region" description="Low complexity" evidence="3">
    <location>
        <begin position="672"/>
        <end position="686"/>
    </location>
</feature>
<accession>A0A081A5T8</accession>
<dbReference type="AlphaFoldDB" id="A0A081A5T8"/>
<sequence>MRGDANFTQIQVLDGPALRVLLTELNSSKYVIDAHNRSIGEIGNLSELLKLCSLDVSFNKITSLRNVSTARELRELKIYNNKLTNTTGLKANSNLEGLQMNDNLIEEISSDFLALSRLKNLWLNGNRITSVQNLRGCRLLVHLDLGRNKLEGAASEGLDALTNLEYLNLGGNQLTSVGNLTHLIKLEELNLSENKLTTLQGVMPPNLAILRVNGNQVSNFQGLLTPLERLNELYAHDNIITDIESLPARCPQLESVDLRNNQIESSSQITVLAKCAALQDIWVHGNPCCFSSSYLLDVMTAFPELKTLDTFTDAQLQISRETLKKGTISQDELFNSSRASTPSYRPGSAASRPGSARVRTPAGRPVTSDTAPVFHTPSSRIGNFTKLTSTEELARAQEEVRSRLQKIKQMLHRVADGAAESVDRSDSVERKEQKRSRTSAPAESISAAIAAKRSALTTKVENRLNDVHEATQSIASTSSSTVSVGCATDMERIPRIAHRTRTVQSLIRRSCVDAGTDPLESLMSNNKPIGIQMPTPGCEMETQTSLPPAPALSVSKSGSVGDQKLNVTAAVDDHHEQNNEITTSLGVQTQTTEKSEVPWEPQQDSDAIEAEMKQFLMQQVMASSGNNQNRAEEKPEEDVDPANFGSDSPRLDTIKTAELRKPPTSLARTGYRSFRLPSRPSSSNSS</sequence>
<evidence type="ECO:0000256" key="3">
    <source>
        <dbReference type="SAM" id="MobiDB-lite"/>
    </source>
</evidence>
<feature type="compositionally biased region" description="Polar residues" evidence="3">
    <location>
        <begin position="579"/>
        <end position="592"/>
    </location>
</feature>
<dbReference type="InterPro" id="IPR050836">
    <property type="entry name" value="SDS22/Internalin_LRR"/>
</dbReference>
<dbReference type="SUPFAM" id="SSF52058">
    <property type="entry name" value="L domain-like"/>
    <property type="match status" value="1"/>
</dbReference>
<feature type="compositionally biased region" description="Basic and acidic residues" evidence="3">
    <location>
        <begin position="649"/>
        <end position="661"/>
    </location>
</feature>
<comment type="caution">
    <text evidence="4">The sequence shown here is derived from an EMBL/GenBank/DDBJ whole genome shotgun (WGS) entry which is preliminary data.</text>
</comment>
<protein>
    <recommendedName>
        <fullName evidence="6">Protein phosphatase 1 regulatory subunit 7</fullName>
    </recommendedName>
</protein>
<evidence type="ECO:0000256" key="2">
    <source>
        <dbReference type="ARBA" id="ARBA00022737"/>
    </source>
</evidence>
<feature type="region of interest" description="Disordered" evidence="3">
    <location>
        <begin position="577"/>
        <end position="603"/>
    </location>
</feature>
<dbReference type="PANTHER" id="PTHR46652">
    <property type="entry name" value="LEUCINE-RICH REPEAT AND IQ DOMAIN-CONTAINING PROTEIN 1-RELATED"/>
    <property type="match status" value="1"/>
</dbReference>
<feature type="region of interest" description="Disordered" evidence="3">
    <location>
        <begin position="538"/>
        <end position="559"/>
    </location>
</feature>
<evidence type="ECO:0000256" key="1">
    <source>
        <dbReference type="ARBA" id="ARBA00022614"/>
    </source>
</evidence>
<gene>
    <name evidence="4" type="ORF">F444_09961</name>
</gene>
<proteinExistence type="predicted"/>
<feature type="region of interest" description="Disordered" evidence="3">
    <location>
        <begin position="415"/>
        <end position="444"/>
    </location>
</feature>
<evidence type="ECO:0008006" key="6">
    <source>
        <dbReference type="Google" id="ProtNLM"/>
    </source>
</evidence>
<evidence type="ECO:0000313" key="5">
    <source>
        <dbReference type="Proteomes" id="UP000028582"/>
    </source>
</evidence>
<dbReference type="EMBL" id="ANJA01001819">
    <property type="protein sequence ID" value="ETO74249.1"/>
    <property type="molecule type" value="Genomic_DNA"/>
</dbReference>
<dbReference type="Gene3D" id="3.80.10.10">
    <property type="entry name" value="Ribonuclease Inhibitor"/>
    <property type="match status" value="2"/>
</dbReference>
<feature type="region of interest" description="Disordered" evidence="3">
    <location>
        <begin position="622"/>
        <end position="686"/>
    </location>
</feature>
<organism evidence="4 5">
    <name type="scientific">Phytophthora nicotianae P1976</name>
    <dbReference type="NCBI Taxonomy" id="1317066"/>
    <lineage>
        <taxon>Eukaryota</taxon>
        <taxon>Sar</taxon>
        <taxon>Stramenopiles</taxon>
        <taxon>Oomycota</taxon>
        <taxon>Peronosporomycetes</taxon>
        <taxon>Peronosporales</taxon>
        <taxon>Peronosporaceae</taxon>
        <taxon>Phytophthora</taxon>
    </lineage>
</organism>